<evidence type="ECO:0000313" key="4">
    <source>
        <dbReference type="Proteomes" id="UP000295252"/>
    </source>
</evidence>
<evidence type="ECO:0000256" key="2">
    <source>
        <dbReference type="SAM" id="SignalP"/>
    </source>
</evidence>
<keyword evidence="2" id="KW-0732">Signal</keyword>
<dbReference type="STRING" id="49390.A0A068U1I0"/>
<dbReference type="Proteomes" id="UP000295252">
    <property type="component" value="Chromosome IX"/>
</dbReference>
<keyword evidence="4" id="KW-1185">Reference proteome</keyword>
<dbReference type="EMBL" id="HG739092">
    <property type="protein sequence ID" value="CDP02395.1"/>
    <property type="molecule type" value="Genomic_DNA"/>
</dbReference>
<dbReference type="InterPro" id="IPR045301">
    <property type="entry name" value="GEX3-like"/>
</dbReference>
<dbReference type="OrthoDB" id="19653at2759"/>
<evidence type="ECO:0000256" key="1">
    <source>
        <dbReference type="SAM" id="MobiDB-lite"/>
    </source>
</evidence>
<protein>
    <recommendedName>
        <fullName evidence="5">Protein GAMETE EXPRESSED 3</fullName>
    </recommendedName>
</protein>
<dbReference type="InterPro" id="IPR015943">
    <property type="entry name" value="WD40/YVTN_repeat-like_dom_sf"/>
</dbReference>
<dbReference type="SMART" id="SM00564">
    <property type="entry name" value="PQQ"/>
    <property type="match status" value="4"/>
</dbReference>
<name>A0A068U1I0_COFCA</name>
<feature type="chain" id="PRO_5001654488" description="Protein GAMETE EXPRESSED 3" evidence="2">
    <location>
        <begin position="20"/>
        <end position="714"/>
    </location>
</feature>
<feature type="region of interest" description="Disordered" evidence="1">
    <location>
        <begin position="591"/>
        <end position="627"/>
    </location>
</feature>
<dbReference type="PhylomeDB" id="A0A068U1I0"/>
<dbReference type="InterPro" id="IPR011047">
    <property type="entry name" value="Quinoprotein_ADH-like_sf"/>
</dbReference>
<dbReference type="GO" id="GO:0005886">
    <property type="term" value="C:plasma membrane"/>
    <property type="evidence" value="ECO:0007669"/>
    <property type="project" value="EnsemblPlants"/>
</dbReference>
<evidence type="ECO:0008006" key="5">
    <source>
        <dbReference type="Google" id="ProtNLM"/>
    </source>
</evidence>
<dbReference type="OMA" id="ISWQQTI"/>
<dbReference type="Gene3D" id="2.130.10.10">
    <property type="entry name" value="YVTN repeat-like/Quinoprotein amine dehydrogenase"/>
    <property type="match status" value="1"/>
</dbReference>
<dbReference type="PANTHER" id="PTHR37253">
    <property type="entry name" value="PROTEIN GAMETE EXPRESSED 3"/>
    <property type="match status" value="1"/>
</dbReference>
<organism evidence="3 4">
    <name type="scientific">Coffea canephora</name>
    <name type="common">Robusta coffee</name>
    <dbReference type="NCBI Taxonomy" id="49390"/>
    <lineage>
        <taxon>Eukaryota</taxon>
        <taxon>Viridiplantae</taxon>
        <taxon>Streptophyta</taxon>
        <taxon>Embryophyta</taxon>
        <taxon>Tracheophyta</taxon>
        <taxon>Spermatophyta</taxon>
        <taxon>Magnoliopsida</taxon>
        <taxon>eudicotyledons</taxon>
        <taxon>Gunneridae</taxon>
        <taxon>Pentapetalae</taxon>
        <taxon>asterids</taxon>
        <taxon>lamiids</taxon>
        <taxon>Gentianales</taxon>
        <taxon>Rubiaceae</taxon>
        <taxon>Ixoroideae</taxon>
        <taxon>Gardenieae complex</taxon>
        <taxon>Bertiereae - Coffeeae clade</taxon>
        <taxon>Coffeeae</taxon>
        <taxon>Coffea</taxon>
    </lineage>
</organism>
<dbReference type="InterPro" id="IPR018391">
    <property type="entry name" value="PQQ_b-propeller_rpt"/>
</dbReference>
<dbReference type="InParanoid" id="A0A068U1I0"/>
<dbReference type="SUPFAM" id="SSF50998">
    <property type="entry name" value="Quinoprotein alcohol dehydrogenase-like"/>
    <property type="match status" value="1"/>
</dbReference>
<feature type="signal peptide" evidence="2">
    <location>
        <begin position="1"/>
        <end position="19"/>
    </location>
</feature>
<reference evidence="4" key="1">
    <citation type="journal article" date="2014" name="Science">
        <title>The coffee genome provides insight into the convergent evolution of caffeine biosynthesis.</title>
        <authorList>
            <person name="Denoeud F."/>
            <person name="Carretero-Paulet L."/>
            <person name="Dereeper A."/>
            <person name="Droc G."/>
            <person name="Guyot R."/>
            <person name="Pietrella M."/>
            <person name="Zheng C."/>
            <person name="Alberti A."/>
            <person name="Anthony F."/>
            <person name="Aprea G."/>
            <person name="Aury J.M."/>
            <person name="Bento P."/>
            <person name="Bernard M."/>
            <person name="Bocs S."/>
            <person name="Campa C."/>
            <person name="Cenci A."/>
            <person name="Combes M.C."/>
            <person name="Crouzillat D."/>
            <person name="Da Silva C."/>
            <person name="Daddiego L."/>
            <person name="De Bellis F."/>
            <person name="Dussert S."/>
            <person name="Garsmeur O."/>
            <person name="Gayraud T."/>
            <person name="Guignon V."/>
            <person name="Jahn K."/>
            <person name="Jamilloux V."/>
            <person name="Joet T."/>
            <person name="Labadie K."/>
            <person name="Lan T."/>
            <person name="Leclercq J."/>
            <person name="Lepelley M."/>
            <person name="Leroy T."/>
            <person name="Li L.T."/>
            <person name="Librado P."/>
            <person name="Lopez L."/>
            <person name="Munoz A."/>
            <person name="Noel B."/>
            <person name="Pallavicini A."/>
            <person name="Perrotta G."/>
            <person name="Poncet V."/>
            <person name="Pot D."/>
            <person name="Priyono X."/>
            <person name="Rigoreau M."/>
            <person name="Rouard M."/>
            <person name="Rozas J."/>
            <person name="Tranchant-Dubreuil C."/>
            <person name="VanBuren R."/>
            <person name="Zhang Q."/>
            <person name="Andrade A.C."/>
            <person name="Argout X."/>
            <person name="Bertrand B."/>
            <person name="de Kochko A."/>
            <person name="Graziosi G."/>
            <person name="Henry R.J."/>
            <person name="Jayarama X."/>
            <person name="Ming R."/>
            <person name="Nagai C."/>
            <person name="Rounsley S."/>
            <person name="Sankoff D."/>
            <person name="Giuliano G."/>
            <person name="Albert V.A."/>
            <person name="Wincker P."/>
            <person name="Lashermes P."/>
        </authorList>
    </citation>
    <scope>NUCLEOTIDE SEQUENCE [LARGE SCALE GENOMIC DNA]</scope>
    <source>
        <strain evidence="4">cv. DH200-94</strain>
    </source>
</reference>
<accession>A0A068U1I0</accession>
<dbReference type="GO" id="GO:0009793">
    <property type="term" value="P:embryo development ending in seed dormancy"/>
    <property type="evidence" value="ECO:0007669"/>
    <property type="project" value="EnsemblPlants"/>
</dbReference>
<evidence type="ECO:0000313" key="3">
    <source>
        <dbReference type="EMBL" id="CDP02395.1"/>
    </source>
</evidence>
<dbReference type="Gramene" id="CDP02395">
    <property type="protein sequence ID" value="CDP02395"/>
    <property type="gene ID" value="GSCOC_T00039761001"/>
</dbReference>
<sequence>MSLQAQLPLMLVVVSIGSALVVSYEQFQKFPVSPQSFTAQEPLKKPARRLAKPLIGDDGRVYACSEKTFYSFHKNGSIAWTVTLNYSCNSHIAPEHGGSRKARFFAQHTTQLVLKINPLNNDPYSTVQEFFGPEPGEIIGLAVSVSSSCVIINVRNRGLFAYRLQGQLLWTAGPVLYQHGYRQGCRKNISDCYFSSNPVIDHCEANIYISNTEGELYALSVRSPHFKWIQDLSSFDTRFTVTPANNGLLYVTLPDRALLLALDVYTGSILWQGSTGPLSSEDYAPAVDSNGWISIGSLDGFLYSFSPTGSLKKFPEVANPSFIIQVSPIIDCSGYGVYVSQTEMEGKVDHTIGDYNFISASKPKSVLFTRIVPATGAVDWFESYPPGQFSHKLSQSDLQQFKLDESIILYFFAASSIGSSLPCRTTRQKFASSCSQASAKNISIYAGNEKTIMLLLLLETTIMVTLAALVRYCCVFWKKRKLQSQGLGKFLEKRHSLRLQKKAFDRSITELEQKAAEEAVPNEVLEQLSVLVKEREGIQRKLSTTYSLGRDGAGLQPKPVLPLSNGKARSYSFQGATKEASVTIFHTFSDTDTSSGGSTEFGADEDLPEEKDSTVKGKGKAPVEVQSSSDNEIYEEDHRISPSILASSSSGFPDRVFSEHSFNEIEEDGKTDEGQNKTAQIEIHNFTEVVIIFNSLSYLKSCIYQYVPKKRLYE</sequence>
<proteinExistence type="predicted"/>
<dbReference type="GO" id="GO:0010183">
    <property type="term" value="P:pollen tube guidance"/>
    <property type="evidence" value="ECO:0007669"/>
    <property type="project" value="EnsemblPlants"/>
</dbReference>
<dbReference type="PANTHER" id="PTHR37253:SF1">
    <property type="entry name" value="PROTEIN GAMETE EXPRESSED 3"/>
    <property type="match status" value="1"/>
</dbReference>
<gene>
    <name evidence="3" type="ORF">GSCOC_T00039761001</name>
</gene>
<dbReference type="AlphaFoldDB" id="A0A068U1I0"/>